<feature type="transmembrane region" description="Helical" evidence="9">
    <location>
        <begin position="350"/>
        <end position="367"/>
    </location>
</feature>
<keyword evidence="11" id="KW-1185">Reference proteome</keyword>
<dbReference type="GO" id="GO:0043190">
    <property type="term" value="C:ATP-binding cassette (ABC) transporter complex"/>
    <property type="evidence" value="ECO:0007669"/>
    <property type="project" value="InterPro"/>
</dbReference>
<evidence type="ECO:0000256" key="2">
    <source>
        <dbReference type="ARBA" id="ARBA00004651"/>
    </source>
</evidence>
<keyword evidence="7 9" id="KW-0472">Membrane</keyword>
<evidence type="ECO:0000256" key="3">
    <source>
        <dbReference type="ARBA" id="ARBA00007725"/>
    </source>
</evidence>
<keyword evidence="4" id="KW-1003">Cell membrane</keyword>
<evidence type="ECO:0000256" key="4">
    <source>
        <dbReference type="ARBA" id="ARBA00022475"/>
    </source>
</evidence>
<name>A0A7W8D9N0_9GAMM</name>
<dbReference type="GO" id="GO:0015920">
    <property type="term" value="P:lipopolysaccharide transport"/>
    <property type="evidence" value="ECO:0007669"/>
    <property type="project" value="TreeGrafter"/>
</dbReference>
<dbReference type="EMBL" id="JACHHP010000004">
    <property type="protein sequence ID" value="MBB5208683.1"/>
    <property type="molecule type" value="Genomic_DNA"/>
</dbReference>
<dbReference type="InterPro" id="IPR030923">
    <property type="entry name" value="LptG"/>
</dbReference>
<dbReference type="InterPro" id="IPR005495">
    <property type="entry name" value="LptG/LptF_permease"/>
</dbReference>
<dbReference type="NCBIfam" id="TIGR04408">
    <property type="entry name" value="LptG_lptG"/>
    <property type="match status" value="1"/>
</dbReference>
<comment type="caution">
    <text evidence="10">The sequence shown here is derived from an EMBL/GenBank/DDBJ whole genome shotgun (WGS) entry which is preliminary data.</text>
</comment>
<feature type="transmembrane region" description="Helical" evidence="9">
    <location>
        <begin position="21"/>
        <end position="43"/>
    </location>
</feature>
<dbReference type="RefSeq" id="WP_246387795.1">
    <property type="nucleotide sequence ID" value="NZ_JACHHP010000004.1"/>
</dbReference>
<evidence type="ECO:0000256" key="1">
    <source>
        <dbReference type="ARBA" id="ARBA00002265"/>
    </source>
</evidence>
<dbReference type="PANTHER" id="PTHR33529:SF2">
    <property type="entry name" value="LIPOPOLYSACCHARIDE EXPORT SYSTEM PERMEASE PROTEIN LPTG"/>
    <property type="match status" value="1"/>
</dbReference>
<dbReference type="Proteomes" id="UP000521199">
    <property type="component" value="Unassembled WGS sequence"/>
</dbReference>
<evidence type="ECO:0000256" key="9">
    <source>
        <dbReference type="SAM" id="Phobius"/>
    </source>
</evidence>
<dbReference type="AlphaFoldDB" id="A0A7W8D9N0"/>
<feature type="transmembrane region" description="Helical" evidence="9">
    <location>
        <begin position="320"/>
        <end position="338"/>
    </location>
</feature>
<feature type="transmembrane region" description="Helical" evidence="9">
    <location>
        <begin position="109"/>
        <end position="128"/>
    </location>
</feature>
<dbReference type="Pfam" id="PF03739">
    <property type="entry name" value="LptF_LptG"/>
    <property type="match status" value="1"/>
</dbReference>
<feature type="transmembrane region" description="Helical" evidence="9">
    <location>
        <begin position="78"/>
        <end position="97"/>
    </location>
</feature>
<evidence type="ECO:0000256" key="6">
    <source>
        <dbReference type="ARBA" id="ARBA00022989"/>
    </source>
</evidence>
<keyword evidence="6 9" id="KW-1133">Transmembrane helix</keyword>
<organism evidence="10 11">
    <name type="scientific">Chiayiivirga flava</name>
    <dbReference type="NCBI Taxonomy" id="659595"/>
    <lineage>
        <taxon>Bacteria</taxon>
        <taxon>Pseudomonadati</taxon>
        <taxon>Pseudomonadota</taxon>
        <taxon>Gammaproteobacteria</taxon>
        <taxon>Lysobacterales</taxon>
        <taxon>Lysobacteraceae</taxon>
        <taxon>Chiayiivirga</taxon>
    </lineage>
</organism>
<comment type="subunit">
    <text evidence="8">Component of the lipopolysaccharide transport and assembly complex. The LptBFG transporter is composed of two ATP-binding proteins (LptB) and two transmembrane proteins (LptF and LptG).</text>
</comment>
<feature type="transmembrane region" description="Helical" evidence="9">
    <location>
        <begin position="290"/>
        <end position="308"/>
    </location>
</feature>
<evidence type="ECO:0000313" key="11">
    <source>
        <dbReference type="Proteomes" id="UP000521199"/>
    </source>
</evidence>
<reference evidence="10 11" key="1">
    <citation type="submission" date="2020-08" db="EMBL/GenBank/DDBJ databases">
        <title>Genomic Encyclopedia of Type Strains, Phase IV (KMG-IV): sequencing the most valuable type-strain genomes for metagenomic binning, comparative biology and taxonomic classification.</title>
        <authorList>
            <person name="Goeker M."/>
        </authorList>
    </citation>
    <scope>NUCLEOTIDE SEQUENCE [LARGE SCALE GENOMIC DNA]</scope>
    <source>
        <strain evidence="10 11">DSM 24163</strain>
    </source>
</reference>
<comment type="function">
    <text evidence="1">Part of the ABC transporter complex LptBFG involved in the translocation of lipopolysaccharide (LPS) from the inner membrane to the outer membrane.</text>
</comment>
<proteinExistence type="inferred from homology"/>
<keyword evidence="5 9" id="KW-0812">Transmembrane</keyword>
<gene>
    <name evidence="10" type="ORF">HNQ52_002233</name>
</gene>
<dbReference type="PANTHER" id="PTHR33529">
    <property type="entry name" value="SLR0882 PROTEIN-RELATED"/>
    <property type="match status" value="1"/>
</dbReference>
<evidence type="ECO:0000256" key="8">
    <source>
        <dbReference type="ARBA" id="ARBA00026081"/>
    </source>
</evidence>
<evidence type="ECO:0000256" key="7">
    <source>
        <dbReference type="ARBA" id="ARBA00023136"/>
    </source>
</evidence>
<protein>
    <submittedName>
        <fullName evidence="10">Lipopolysaccharide export system permease protein</fullName>
    </submittedName>
</protein>
<evidence type="ECO:0000256" key="5">
    <source>
        <dbReference type="ARBA" id="ARBA00022692"/>
    </source>
</evidence>
<comment type="similarity">
    <text evidence="3">Belongs to the LptF/LptG family.</text>
</comment>
<evidence type="ECO:0000313" key="10">
    <source>
        <dbReference type="EMBL" id="MBB5208683.1"/>
    </source>
</evidence>
<accession>A0A7W8D9N0</accession>
<comment type="subcellular location">
    <subcellularLocation>
        <location evidence="2">Cell membrane</location>
        <topology evidence="2">Multi-pass membrane protein</topology>
    </subcellularLocation>
</comment>
<sequence>MIPARPSDMLPRLSDRLIARNVLGALLLVWGTLLAFDLIGGFIEEVDEIGQGNYDALTAFFYIAYQIPRRAYTLFPTSAMIGCLLGMGALAATSELTALRSAGLSRLRICLSAVAVVGTLTLAMVVVGETIGPLGDQRSQALEVAAKSNDVAVAGGSGVWAREGDTFLNAHRGRSVGIGAEATIELDDVRLYEFDGDGRLLSIAVAARAQHSGGAWTLFDVRRSFFRENSVESSTVAQERWDSALNPDVLSLGVTRPRYLSTADLNESLAYLQRNGLDIGAFENAYWSRWFYPVNALVLCLAVLPFAFGTLRSGGLGKRLFLGIVFGLGYFMLQTLTVNMAEVFRFDLRLGNALPPLLVALGCWLYFRKRV</sequence>
<dbReference type="GO" id="GO:0055085">
    <property type="term" value="P:transmembrane transport"/>
    <property type="evidence" value="ECO:0007669"/>
    <property type="project" value="InterPro"/>
</dbReference>